<organism evidence="2 3">
    <name type="scientific">Dryococelus australis</name>
    <dbReference type="NCBI Taxonomy" id="614101"/>
    <lineage>
        <taxon>Eukaryota</taxon>
        <taxon>Metazoa</taxon>
        <taxon>Ecdysozoa</taxon>
        <taxon>Arthropoda</taxon>
        <taxon>Hexapoda</taxon>
        <taxon>Insecta</taxon>
        <taxon>Pterygota</taxon>
        <taxon>Neoptera</taxon>
        <taxon>Polyneoptera</taxon>
        <taxon>Phasmatodea</taxon>
        <taxon>Verophasmatodea</taxon>
        <taxon>Anareolatae</taxon>
        <taxon>Phasmatidae</taxon>
        <taxon>Eurycanthinae</taxon>
        <taxon>Dryococelus</taxon>
    </lineage>
</organism>
<gene>
    <name evidence="2" type="ORF">PR048_003991</name>
</gene>
<accession>A0ABQ9I470</accession>
<comment type="caution">
    <text evidence="2">The sequence shown here is derived from an EMBL/GenBank/DDBJ whole genome shotgun (WGS) entry which is preliminary data.</text>
</comment>
<feature type="region of interest" description="Disordered" evidence="1">
    <location>
        <begin position="115"/>
        <end position="147"/>
    </location>
</feature>
<protein>
    <submittedName>
        <fullName evidence="2">Uncharacterized protein</fullName>
    </submittedName>
</protein>
<dbReference type="EMBL" id="JARBHB010000002">
    <property type="protein sequence ID" value="KAJ8891463.1"/>
    <property type="molecule type" value="Genomic_DNA"/>
</dbReference>
<sequence length="1150" mass="130821">MTPLVCWVSSGISRFPVLASGAAPLSPHFTLIGSQDLVVKCRPNISSHLPLLSLLNVCIVVSLMAAAGRWRQAYFWAALNTEVLRADEGEARCVWSSAGMKGREKRDIPEKTRIPAASSRHDSHMRKFGSDTAGNRARTQSRQDKKHLSLVQQVALTEMERQDAMPLLLSPNLDIPSCRTDGGNQRPAVRKRRVYPDEAHLQRQPLVGASPARLDCSPPTKVNRVTPGFSQIGIVPKDTAGWRIFSGISDLHHSCIPALLHTHIASPSSALNKTSLLRGAQTCILHSIVGLCRLATELTTQLGTEVQFSVCFNLEHRLTWDSAMTSESHMHQSARPCPKRQVGLAQLQTGVHPPTKQQRDAMYHFTLATENVQALCEVGNEGEKIVPGFDVELTVLKGCSSVSVNRLTEECEVEGLRAMAVGSRACIQSQLVPLDVAHSQRADSHRAATDTEYTVYTEVELLPEPRKCGCTRDVSMEQRRNERAQRKRADQQHRPAWFPHAITRDRPRRESNPVLQWREVNAPTVGPPRLLWGDNNDRVTSLVYEETAVENEEDFLARSELSSTMSQRLQRYLTYCYGWHARTSNLGDAIFKCCRRVHRNLKYRAVPVVLAVDKRVAGVVAPEDDRRRVALDETHQVGQVSQRLSHPGTRCPHLGAAHYLHGGQQVCRPPYPVVCHTLFATPATFRTIPARQGQLCRGKAVQCKEDPATRCHTLVLMSPRLALSCTSGVDVSEADITRYQQQYLVLVQALVYEPVYQPLHEPPWKVHITRYQQQYLVLVQALVHEPVYQPLHEPPWKRLALSGACGVDVSEADITRYQQQYLVLVQALVYEPVYQPLREPPWKVHITRYQQQYLVLVQALVYEPRLALSGACGVDVSEADITRYQQQYLVLVQALVYEPVYQPLREPPWKVHITRYQQQYLVLVQALVHEPRLALSGACGVDVSEADITRYQQQYLVLVQALVHEPVYQPLHEPPWKVHITRYQQQYLVLVQALVYEPVYQPLREPPWKVHITRYQQHYLVLVQALVHEPVYQPLREPPWKVHITRYQQQYLVLVQALVYEPRLALSGACGVDVSEADITRYQQQYLVLVQALVYEPVYQPLREPPWKVHITRYQQQYLVLVQALVHEPVYQPLHEPPWKDHITRQQFVY</sequence>
<keyword evidence="3" id="KW-1185">Reference proteome</keyword>
<dbReference type="Proteomes" id="UP001159363">
    <property type="component" value="Chromosome 2"/>
</dbReference>
<evidence type="ECO:0000313" key="3">
    <source>
        <dbReference type="Proteomes" id="UP001159363"/>
    </source>
</evidence>
<proteinExistence type="predicted"/>
<evidence type="ECO:0000313" key="2">
    <source>
        <dbReference type="EMBL" id="KAJ8891463.1"/>
    </source>
</evidence>
<name>A0ABQ9I470_9NEOP</name>
<evidence type="ECO:0000256" key="1">
    <source>
        <dbReference type="SAM" id="MobiDB-lite"/>
    </source>
</evidence>
<reference evidence="2 3" key="1">
    <citation type="submission" date="2023-02" db="EMBL/GenBank/DDBJ databases">
        <title>LHISI_Scaffold_Assembly.</title>
        <authorList>
            <person name="Stuart O.P."/>
            <person name="Cleave R."/>
            <person name="Magrath M.J.L."/>
            <person name="Mikheyev A.S."/>
        </authorList>
    </citation>
    <scope>NUCLEOTIDE SEQUENCE [LARGE SCALE GENOMIC DNA]</scope>
    <source>
        <strain evidence="2">Daus_M_001</strain>
        <tissue evidence="2">Leg muscle</tissue>
    </source>
</reference>